<dbReference type="InterPro" id="IPR002110">
    <property type="entry name" value="Ankyrin_rpt"/>
</dbReference>
<sequence>MKIKIIITFFQCVCLLFATPTFAVVSSAHEIYQQGLAAYEARDYNKATELFNIAKKGKLHNSAKEHINQLNQSIFLYAIKDNDIKTIKLLLNSGVNINSPILVNKEINPKKPLDYPIEYPNPKIPLEHAIEQENIEMVDFLLKNGAHVRGILGMSMERYICNRINKKINDYYWALHSKHDTYYNIREMYSNIKNLLNIIKLIDIHTRNNSTQLKTFITIVQKVYQNIIDKNWSEVYDLVRFSQRMKGVSLESFEEQMPKTEFNSYLIAERIGSEKYKDTFHAYFLIIYEKENVKLMKIVDATASQVGNQWNFINLD</sequence>
<accession>A0A1H0W5T5</accession>
<dbReference type="RefSeq" id="WP_092226426.1">
    <property type="nucleotide sequence ID" value="NZ_FNJI01000106.1"/>
</dbReference>
<dbReference type="EMBL" id="FNJI01000106">
    <property type="protein sequence ID" value="SDP86112.1"/>
    <property type="molecule type" value="Genomic_DNA"/>
</dbReference>
<dbReference type="SUPFAM" id="SSF48403">
    <property type="entry name" value="Ankyrin repeat"/>
    <property type="match status" value="1"/>
</dbReference>
<keyword evidence="3" id="KW-1185">Reference proteome</keyword>
<reference evidence="2 3" key="1">
    <citation type="submission" date="2016-10" db="EMBL/GenBank/DDBJ databases">
        <authorList>
            <person name="de Groot N.N."/>
        </authorList>
    </citation>
    <scope>NUCLEOTIDE SEQUENCE [LARGE SCALE GENOMIC DNA]</scope>
    <source>
        <strain evidence="2 3">DSM 12130</strain>
    </source>
</reference>
<evidence type="ECO:0008006" key="4">
    <source>
        <dbReference type="Google" id="ProtNLM"/>
    </source>
</evidence>
<feature type="signal peptide" evidence="1">
    <location>
        <begin position="1"/>
        <end position="23"/>
    </location>
</feature>
<name>A0A1H0W5T5_9BACT</name>
<proteinExistence type="predicted"/>
<evidence type="ECO:0000313" key="3">
    <source>
        <dbReference type="Proteomes" id="UP000199073"/>
    </source>
</evidence>
<dbReference type="InterPro" id="IPR036770">
    <property type="entry name" value="Ankyrin_rpt-contain_sf"/>
</dbReference>
<dbReference type="SMART" id="SM00248">
    <property type="entry name" value="ANK"/>
    <property type="match status" value="2"/>
</dbReference>
<keyword evidence="1" id="KW-0732">Signal</keyword>
<protein>
    <recommendedName>
        <fullName evidence="4">Ankyrin repeat-containing protein</fullName>
    </recommendedName>
</protein>
<organism evidence="2 3">
    <name type="scientific">Desulforhopalus singaporensis</name>
    <dbReference type="NCBI Taxonomy" id="91360"/>
    <lineage>
        <taxon>Bacteria</taxon>
        <taxon>Pseudomonadati</taxon>
        <taxon>Thermodesulfobacteriota</taxon>
        <taxon>Desulfobulbia</taxon>
        <taxon>Desulfobulbales</taxon>
        <taxon>Desulfocapsaceae</taxon>
        <taxon>Desulforhopalus</taxon>
    </lineage>
</organism>
<dbReference type="AlphaFoldDB" id="A0A1H0W5T5"/>
<gene>
    <name evidence="2" type="ORF">SAMN05660330_04432</name>
</gene>
<evidence type="ECO:0000256" key="1">
    <source>
        <dbReference type="SAM" id="SignalP"/>
    </source>
</evidence>
<feature type="chain" id="PRO_5011793525" description="Ankyrin repeat-containing protein" evidence="1">
    <location>
        <begin position="24"/>
        <end position="316"/>
    </location>
</feature>
<dbReference type="Proteomes" id="UP000199073">
    <property type="component" value="Unassembled WGS sequence"/>
</dbReference>
<dbReference type="OrthoDB" id="9802764at2"/>
<dbReference type="Gene3D" id="1.25.40.20">
    <property type="entry name" value="Ankyrin repeat-containing domain"/>
    <property type="match status" value="1"/>
</dbReference>
<evidence type="ECO:0000313" key="2">
    <source>
        <dbReference type="EMBL" id="SDP86112.1"/>
    </source>
</evidence>
<dbReference type="STRING" id="91360.SAMN05660330_04432"/>